<dbReference type="AlphaFoldDB" id="A0A7W6D5U6"/>
<gene>
    <name evidence="1" type="ORF">GGR24_001436</name>
</gene>
<sequence length="143" mass="15923">MRKDIAKGADEIVAMQRALAPVEDGDLKRSISWTFGEAPPTRATGAPRIKRSTFVPGDNDIRATIYAGDDVAFYARWVEFGTAPHSLAKGADRTRNKLQDVGGWHPGARPRPFFFTPYRTLKKRVVSRISRGIRKAARKVARS</sequence>
<comment type="caution">
    <text evidence="1">The sequence shown here is derived from an EMBL/GenBank/DDBJ whole genome shotgun (WGS) entry which is preliminary data.</text>
</comment>
<dbReference type="EMBL" id="JACIDR010000002">
    <property type="protein sequence ID" value="MBB3972779.1"/>
    <property type="molecule type" value="Genomic_DNA"/>
</dbReference>
<reference evidence="1 2" key="1">
    <citation type="submission" date="2020-08" db="EMBL/GenBank/DDBJ databases">
        <title>Genomic Encyclopedia of Type Strains, Phase IV (KMG-IV): sequencing the most valuable type-strain genomes for metagenomic binning, comparative biology and taxonomic classification.</title>
        <authorList>
            <person name="Goeker M."/>
        </authorList>
    </citation>
    <scope>NUCLEOTIDE SEQUENCE [LARGE SCALE GENOMIC DNA]</scope>
    <source>
        <strain evidence="1 2">DSM 25481</strain>
    </source>
</reference>
<organism evidence="1 2">
    <name type="scientific">Hansschlegelia beijingensis</name>
    <dbReference type="NCBI Taxonomy" id="1133344"/>
    <lineage>
        <taxon>Bacteria</taxon>
        <taxon>Pseudomonadati</taxon>
        <taxon>Pseudomonadota</taxon>
        <taxon>Alphaproteobacteria</taxon>
        <taxon>Hyphomicrobiales</taxon>
        <taxon>Methylopilaceae</taxon>
        <taxon>Hansschlegelia</taxon>
    </lineage>
</organism>
<evidence type="ECO:0000313" key="1">
    <source>
        <dbReference type="EMBL" id="MBB3972779.1"/>
    </source>
</evidence>
<dbReference type="InterPro" id="IPR010064">
    <property type="entry name" value="HK97-gp10_tail"/>
</dbReference>
<keyword evidence="2" id="KW-1185">Reference proteome</keyword>
<evidence type="ECO:0000313" key="2">
    <source>
        <dbReference type="Proteomes" id="UP000528964"/>
    </source>
</evidence>
<accession>A0A7W6D5U6</accession>
<protein>
    <submittedName>
        <fullName evidence="1">HK97 gp10 family phage protein</fullName>
    </submittedName>
</protein>
<proteinExistence type="predicted"/>
<dbReference type="Proteomes" id="UP000528964">
    <property type="component" value="Unassembled WGS sequence"/>
</dbReference>
<dbReference type="Pfam" id="PF04883">
    <property type="entry name" value="HK97-gp10_like"/>
    <property type="match status" value="1"/>
</dbReference>
<name>A0A7W6D5U6_9HYPH</name>